<dbReference type="GO" id="GO:0005739">
    <property type="term" value="C:mitochondrion"/>
    <property type="evidence" value="ECO:0007669"/>
    <property type="project" value="TreeGrafter"/>
</dbReference>
<feature type="compositionally biased region" description="Acidic residues" evidence="9">
    <location>
        <begin position="160"/>
        <end position="174"/>
    </location>
</feature>
<dbReference type="InterPro" id="IPR014729">
    <property type="entry name" value="Rossmann-like_a/b/a_fold"/>
</dbReference>
<dbReference type="Gene3D" id="3.30.1360.70">
    <property type="entry name" value="Arginyl tRNA synthetase N-terminal domain"/>
    <property type="match status" value="1"/>
</dbReference>
<dbReference type="EMBL" id="ONZQ02000010">
    <property type="protein sequence ID" value="SPO04354.1"/>
    <property type="molecule type" value="Genomic_DNA"/>
</dbReference>
<dbReference type="Gene3D" id="3.40.50.620">
    <property type="entry name" value="HUPs"/>
    <property type="match status" value="1"/>
</dbReference>
<dbReference type="EC" id="6.1.1.19" evidence="2"/>
<keyword evidence="7" id="KW-0030">Aminoacyl-tRNA synthetase</keyword>
<dbReference type="InterPro" id="IPR036695">
    <property type="entry name" value="Arg-tRNA-synth_N_sf"/>
</dbReference>
<comment type="catalytic activity">
    <reaction evidence="8">
        <text>tRNA(Arg) + L-arginine + ATP = L-arginyl-tRNA(Arg) + AMP + diphosphate</text>
        <dbReference type="Rhea" id="RHEA:20301"/>
        <dbReference type="Rhea" id="RHEA-COMP:9658"/>
        <dbReference type="Rhea" id="RHEA-COMP:9673"/>
        <dbReference type="ChEBI" id="CHEBI:30616"/>
        <dbReference type="ChEBI" id="CHEBI:32682"/>
        <dbReference type="ChEBI" id="CHEBI:33019"/>
        <dbReference type="ChEBI" id="CHEBI:78442"/>
        <dbReference type="ChEBI" id="CHEBI:78513"/>
        <dbReference type="ChEBI" id="CHEBI:456215"/>
        <dbReference type="EC" id="6.1.1.19"/>
    </reaction>
</comment>
<feature type="domain" description="DALR anticodon binding" evidence="10">
    <location>
        <begin position="947"/>
        <end position="1070"/>
    </location>
</feature>
<proteinExistence type="inferred from homology"/>
<evidence type="ECO:0000313" key="11">
    <source>
        <dbReference type="EMBL" id="SPO04354.1"/>
    </source>
</evidence>
<accession>A0AAE8N2L2</accession>
<dbReference type="SUPFAM" id="SSF52374">
    <property type="entry name" value="Nucleotidylyl transferase"/>
    <property type="match status" value="1"/>
</dbReference>
<feature type="region of interest" description="Disordered" evidence="9">
    <location>
        <begin position="1021"/>
        <end position="1041"/>
    </location>
</feature>
<dbReference type="InterPro" id="IPR001278">
    <property type="entry name" value="Arg-tRNA-ligase"/>
</dbReference>
<feature type="region of interest" description="Disordered" evidence="9">
    <location>
        <begin position="158"/>
        <end position="177"/>
    </location>
</feature>
<dbReference type="GO" id="GO:0004814">
    <property type="term" value="F:arginine-tRNA ligase activity"/>
    <property type="evidence" value="ECO:0007669"/>
    <property type="project" value="UniProtKB-EC"/>
</dbReference>
<dbReference type="AlphaFoldDB" id="A0AAE8N2L2"/>
<evidence type="ECO:0000256" key="6">
    <source>
        <dbReference type="ARBA" id="ARBA00022917"/>
    </source>
</evidence>
<dbReference type="Proteomes" id="UP001187682">
    <property type="component" value="Unassembled WGS sequence"/>
</dbReference>
<dbReference type="GO" id="GO:0005524">
    <property type="term" value="F:ATP binding"/>
    <property type="evidence" value="ECO:0007669"/>
    <property type="project" value="UniProtKB-KW"/>
</dbReference>
<dbReference type="Pfam" id="PF05746">
    <property type="entry name" value="DALR_1"/>
    <property type="match status" value="1"/>
</dbReference>
<keyword evidence="3" id="KW-0436">Ligase</keyword>
<keyword evidence="6" id="KW-0648">Protein biosynthesis</keyword>
<keyword evidence="5" id="KW-0067">ATP-binding</keyword>
<evidence type="ECO:0000256" key="2">
    <source>
        <dbReference type="ARBA" id="ARBA00012837"/>
    </source>
</evidence>
<organism evidence="11 12">
    <name type="scientific">Cephalotrichum gorgonifer</name>
    <dbReference type="NCBI Taxonomy" id="2041049"/>
    <lineage>
        <taxon>Eukaryota</taxon>
        <taxon>Fungi</taxon>
        <taxon>Dikarya</taxon>
        <taxon>Ascomycota</taxon>
        <taxon>Pezizomycotina</taxon>
        <taxon>Sordariomycetes</taxon>
        <taxon>Hypocreomycetidae</taxon>
        <taxon>Microascales</taxon>
        <taxon>Microascaceae</taxon>
        <taxon>Cephalotrichum</taxon>
    </lineage>
</organism>
<dbReference type="SUPFAM" id="SSF55190">
    <property type="entry name" value="Arginyl-tRNA synthetase (ArgRS), N-terminal 'additional' domain"/>
    <property type="match status" value="1"/>
</dbReference>
<dbReference type="SMART" id="SM00836">
    <property type="entry name" value="DALR_1"/>
    <property type="match status" value="1"/>
</dbReference>
<dbReference type="Gene3D" id="1.10.730.10">
    <property type="entry name" value="Isoleucyl-tRNA Synthetase, Domain 1"/>
    <property type="match status" value="1"/>
</dbReference>
<dbReference type="PANTHER" id="PTHR11956">
    <property type="entry name" value="ARGINYL-TRNA SYNTHETASE"/>
    <property type="match status" value="1"/>
</dbReference>
<dbReference type="SUPFAM" id="SSF47323">
    <property type="entry name" value="Anticodon-binding domain of a subclass of class I aminoacyl-tRNA synthetases"/>
    <property type="match status" value="1"/>
</dbReference>
<evidence type="ECO:0000256" key="7">
    <source>
        <dbReference type="ARBA" id="ARBA00023146"/>
    </source>
</evidence>
<dbReference type="InterPro" id="IPR035684">
    <property type="entry name" value="ArgRS_core"/>
</dbReference>
<evidence type="ECO:0000256" key="8">
    <source>
        <dbReference type="ARBA" id="ARBA00049339"/>
    </source>
</evidence>
<evidence type="ECO:0000256" key="1">
    <source>
        <dbReference type="ARBA" id="ARBA00005594"/>
    </source>
</evidence>
<dbReference type="GO" id="GO:0032543">
    <property type="term" value="P:mitochondrial translation"/>
    <property type="evidence" value="ECO:0007669"/>
    <property type="project" value="TreeGrafter"/>
</dbReference>
<dbReference type="GO" id="GO:0006420">
    <property type="term" value="P:arginyl-tRNA aminoacylation"/>
    <property type="evidence" value="ECO:0007669"/>
    <property type="project" value="InterPro"/>
</dbReference>
<sequence length="1073" mass="119542">MSVAEFQEALKLQRFNSVGEPDAAIRRIHILTPNAHAVAALILATTRLSAPVLRGFLQRNFSYTKAIKVSAPPDQPTFAMEYHMSYPEWIEVTSPEVLHEGGSDLRRTMNVSFLFQAETPETQLERMELIHLVQASCAVFRYDSSIWDAYSLVDKSFNSDDTEERDTGDQDTDDQTSLHYYYNRPNPPWASETGDIGDSKIATPGSFDAEAIEDLDADEVHYDALTIGNTLASGNRQPDVPYWCPRHYFLTIMKYRTERALQGWRDTAYKLEINVRAGIDSRHISRPLQPSGINRARREAESLERRDEWASKAKDLVQKLIDEICRNLYSWNSFQQRDADRFRKNGSGKQEEQLELLFFEISEMYADLENLLPDLKILLRDCENFQHKITRAVTIKENRGIDLQHWALTLFLTVIRHSFALVALANMAVVAPNMAALETQLGSLGLDSPLPDIPTLDVLTKPLDIYRSHLAGLLAAAVGCDISVAYEAITSTSDIEVGDLAVILPRLKLNAADLGSLATDITQKLPTSPLLSVPYTDGVHLRMFFSKKTISHLLLPYIRERGSSYGAETAHGPAENVAESGRKIVIEFSSPNLASSFTPDHLRSTLIGEFISRTHESMGWNVTRLNYIGDWGKHIGLLAAGWTRFGSDDQLQGDDPLGHILDVYSQIMDLFKPEQDLSRQAKNDEEAKAEIESRGIFAERDAFFRRMEDGDDEALALWNRWREVSIAHFKAAYDRLGIQFDEYSGESKVKPETIAQVETTLREKGICEEIDGSLMINFSNHGEKGKGLGTQPIRGRTGSTTYLLRDIAAVLDREAEYSFDKMIYVVSARQTLHFQQVLRALELMGREDLAAKIKHISFGGIQSMPAHLKNARTLTTILDGARELILESQSGGEESGSGPAVVGDDEVIAGLLSQDMSSRLTQGYTFDPKKLSLADGDSRPNLLGYLAKLSSTVANLRASGAGDVDPDYTVLEDETYVDILRVMAQYPDVVASTYKSLEPHGVLAYLNRLVYALSARLDEAKPDADPDEAGPSTAGEGDEISPEGRRAQLELYECAKQVLENSLNLLGFPIVNA</sequence>
<comment type="similarity">
    <text evidence="1">Belongs to the class-I aminoacyl-tRNA synthetase family.</text>
</comment>
<evidence type="ECO:0000256" key="4">
    <source>
        <dbReference type="ARBA" id="ARBA00022741"/>
    </source>
</evidence>
<comment type="caution">
    <text evidence="11">The sequence shown here is derived from an EMBL/GenBank/DDBJ whole genome shotgun (WGS) entry which is preliminary data.</text>
</comment>
<reference evidence="11" key="1">
    <citation type="submission" date="2018-03" db="EMBL/GenBank/DDBJ databases">
        <authorList>
            <person name="Guldener U."/>
        </authorList>
    </citation>
    <scope>NUCLEOTIDE SEQUENCE</scope>
</reference>
<evidence type="ECO:0000256" key="3">
    <source>
        <dbReference type="ARBA" id="ARBA00022598"/>
    </source>
</evidence>
<dbReference type="InterPro" id="IPR009080">
    <property type="entry name" value="tRNAsynth_Ia_anticodon-bd"/>
</dbReference>
<name>A0AAE8N2L2_9PEZI</name>
<protein>
    <recommendedName>
        <fullName evidence="2">arginine--tRNA ligase</fullName>
        <ecNumber evidence="2">6.1.1.19</ecNumber>
    </recommendedName>
</protein>
<gene>
    <name evidence="11" type="ORF">DNG_07039</name>
</gene>
<dbReference type="PRINTS" id="PR01038">
    <property type="entry name" value="TRNASYNTHARG"/>
</dbReference>
<evidence type="ECO:0000313" key="12">
    <source>
        <dbReference type="Proteomes" id="UP001187682"/>
    </source>
</evidence>
<evidence type="ECO:0000259" key="10">
    <source>
        <dbReference type="SMART" id="SM00836"/>
    </source>
</evidence>
<dbReference type="Pfam" id="PF00750">
    <property type="entry name" value="tRNA-synt_1d"/>
    <property type="match status" value="1"/>
</dbReference>
<keyword evidence="12" id="KW-1185">Reference proteome</keyword>
<dbReference type="InterPro" id="IPR008909">
    <property type="entry name" value="DALR_anticod-bd"/>
</dbReference>
<keyword evidence="4" id="KW-0547">Nucleotide-binding</keyword>
<dbReference type="PANTHER" id="PTHR11956:SF11">
    <property type="entry name" value="ARGININE--TRNA LIGASE, MITOCHONDRIAL-RELATED"/>
    <property type="match status" value="1"/>
</dbReference>
<evidence type="ECO:0000256" key="9">
    <source>
        <dbReference type="SAM" id="MobiDB-lite"/>
    </source>
</evidence>
<evidence type="ECO:0000256" key="5">
    <source>
        <dbReference type="ARBA" id="ARBA00022840"/>
    </source>
</evidence>